<organism evidence="1 2">
    <name type="scientific">Streptomyces sp. 900129855</name>
    <dbReference type="NCBI Taxonomy" id="3155129"/>
    <lineage>
        <taxon>Bacteria</taxon>
        <taxon>Bacillati</taxon>
        <taxon>Actinomycetota</taxon>
        <taxon>Actinomycetes</taxon>
        <taxon>Kitasatosporales</taxon>
        <taxon>Streptomycetaceae</taxon>
        <taxon>Streptomyces</taxon>
    </lineage>
</organism>
<reference evidence="1 2" key="1">
    <citation type="submission" date="2024-06" db="EMBL/GenBank/DDBJ databases">
        <title>The Natural Products Discovery Center: Release of the First 8490 Sequenced Strains for Exploring Actinobacteria Biosynthetic Diversity.</title>
        <authorList>
            <person name="Kalkreuter E."/>
            <person name="Kautsar S.A."/>
            <person name="Yang D."/>
            <person name="Bader C.D."/>
            <person name="Teijaro C.N."/>
            <person name="Fluegel L."/>
            <person name="Davis C.M."/>
            <person name="Simpson J.R."/>
            <person name="Lauterbach L."/>
            <person name="Steele A.D."/>
            <person name="Gui C."/>
            <person name="Meng S."/>
            <person name="Li G."/>
            <person name="Viehrig K."/>
            <person name="Ye F."/>
            <person name="Su P."/>
            <person name="Kiefer A.F."/>
            <person name="Nichols A."/>
            <person name="Cepeda A.J."/>
            <person name="Yan W."/>
            <person name="Fan B."/>
            <person name="Jiang Y."/>
            <person name="Adhikari A."/>
            <person name="Zheng C.-J."/>
            <person name="Schuster L."/>
            <person name="Cowan T.M."/>
            <person name="Smanski M.J."/>
            <person name="Chevrette M.G."/>
            <person name="De Carvalho L.P.S."/>
            <person name="Shen B."/>
        </authorList>
    </citation>
    <scope>NUCLEOTIDE SEQUENCE [LARGE SCALE GENOMIC DNA]</scope>
    <source>
        <strain evidence="1 2">NPDC033843</strain>
    </source>
</reference>
<protein>
    <submittedName>
        <fullName evidence="1">Uncharacterized protein</fullName>
    </submittedName>
</protein>
<name>A0ABV2ZJM9_9ACTN</name>
<dbReference type="Proteomes" id="UP001550739">
    <property type="component" value="Unassembled WGS sequence"/>
</dbReference>
<sequence>MVKEPGLGAEAFRYENIKESLGPLTDQQVTAAWPAMADAVRTLLPRLRS</sequence>
<comment type="caution">
    <text evidence="1">The sequence shown here is derived from an EMBL/GenBank/DDBJ whole genome shotgun (WGS) entry which is preliminary data.</text>
</comment>
<evidence type="ECO:0000313" key="1">
    <source>
        <dbReference type="EMBL" id="MEU3782769.1"/>
    </source>
</evidence>
<accession>A0ABV2ZJM9</accession>
<evidence type="ECO:0000313" key="2">
    <source>
        <dbReference type="Proteomes" id="UP001550739"/>
    </source>
</evidence>
<dbReference type="RefSeq" id="WP_361703645.1">
    <property type="nucleotide sequence ID" value="NZ_JBEZVE010000010.1"/>
</dbReference>
<dbReference type="EMBL" id="JBEZVE010000010">
    <property type="protein sequence ID" value="MEU3782769.1"/>
    <property type="molecule type" value="Genomic_DNA"/>
</dbReference>
<proteinExistence type="predicted"/>
<gene>
    <name evidence="1" type="ORF">AB0E89_19760</name>
</gene>
<keyword evidence="2" id="KW-1185">Reference proteome</keyword>